<dbReference type="SUPFAM" id="SSF47413">
    <property type="entry name" value="lambda repressor-like DNA-binding domains"/>
    <property type="match status" value="1"/>
</dbReference>
<dbReference type="Pfam" id="PF13560">
    <property type="entry name" value="HTH_31"/>
    <property type="match status" value="1"/>
</dbReference>
<sequence>MEVERNPSDVRFGHALMRARKRAGVQQDGLARHLNCTPGHISHIENGRRKLNESKVVDLDEFLGAKGRLVRTYEEVYQPEHVDWIGEFRQMQAEAEVIREYQNSLVPGTIQHPEYAAATIAAGSPWLSPAEAEERLRERMDWGKEVLRPGGPQYHAVLDDITVVRAIGPSQMMVNQIDRIIELAESGRIMVQLHGWDQYPHAGLDGPFSLLTSSAAPELVHVESVYRGQNTDDLRDVHRFGMLFSRLQATARSPLESVKFLKEMRERYGQP</sequence>
<gene>
    <name evidence="2" type="ordered locus">Ndas_2581</name>
</gene>
<dbReference type="HOGENOM" id="CLU_055817_0_2_11"/>
<dbReference type="EMBL" id="CP002040">
    <property type="protein sequence ID" value="ADH67999.1"/>
    <property type="molecule type" value="Genomic_DNA"/>
</dbReference>
<accession>D7AXU5</accession>
<dbReference type="CDD" id="cd00093">
    <property type="entry name" value="HTH_XRE"/>
    <property type="match status" value="1"/>
</dbReference>
<dbReference type="InterPro" id="IPR043917">
    <property type="entry name" value="DUF5753"/>
</dbReference>
<dbReference type="AlphaFoldDB" id="D7AXU5"/>
<dbReference type="PROSITE" id="PS50943">
    <property type="entry name" value="HTH_CROC1"/>
    <property type="match status" value="1"/>
</dbReference>
<feature type="domain" description="HTH cro/C1-type" evidence="1">
    <location>
        <begin position="16"/>
        <end position="69"/>
    </location>
</feature>
<name>D7AXU5_NOCDD</name>
<dbReference type="GeneID" id="91485150"/>
<dbReference type="eggNOG" id="COG1396">
    <property type="taxonomic scope" value="Bacteria"/>
</dbReference>
<dbReference type="GO" id="GO:0003677">
    <property type="term" value="F:DNA binding"/>
    <property type="evidence" value="ECO:0007669"/>
    <property type="project" value="InterPro"/>
</dbReference>
<proteinExistence type="predicted"/>
<evidence type="ECO:0000259" key="1">
    <source>
        <dbReference type="PROSITE" id="PS50943"/>
    </source>
</evidence>
<reference evidence="2 3" key="1">
    <citation type="journal article" date="2010" name="Stand. Genomic Sci.">
        <title>Complete genome sequence of Nocardiopsis dassonvillei type strain (IMRU 509).</title>
        <authorList>
            <person name="Sun H."/>
            <person name="Lapidus A."/>
            <person name="Nolan M."/>
            <person name="Lucas S."/>
            <person name="Del Rio T.G."/>
            <person name="Tice H."/>
            <person name="Cheng J.F."/>
            <person name="Tapia R."/>
            <person name="Han C."/>
            <person name="Goodwin L."/>
            <person name="Pitluck S."/>
            <person name="Pagani I."/>
            <person name="Ivanova N."/>
            <person name="Mavromatis K."/>
            <person name="Mikhailova N."/>
            <person name="Pati A."/>
            <person name="Chen A."/>
            <person name="Palaniappan K."/>
            <person name="Land M."/>
            <person name="Hauser L."/>
            <person name="Chang Y.J."/>
            <person name="Jeffries C.D."/>
            <person name="Djao O.D."/>
            <person name="Rohde M."/>
            <person name="Sikorski J."/>
            <person name="Goker M."/>
            <person name="Woyke T."/>
            <person name="Bristow J."/>
            <person name="Eisen J.A."/>
            <person name="Markowitz V."/>
            <person name="Hugenholtz P."/>
            <person name="Kyrpides N.C."/>
            <person name="Klenk H.P."/>
        </authorList>
    </citation>
    <scope>NUCLEOTIDE SEQUENCE [LARGE SCALE GENOMIC DNA]</scope>
    <source>
        <strain evidence="3">ATCC 23218 / DSM 43111 / CIP 107115 / JCM 7437 / KCTC 9190 / NBRC 14626 / NCTC 10488 / NRRL B-5397 / IMRU 509</strain>
    </source>
</reference>
<dbReference type="SMART" id="SM00530">
    <property type="entry name" value="HTH_XRE"/>
    <property type="match status" value="1"/>
</dbReference>
<dbReference type="Gene3D" id="1.10.260.40">
    <property type="entry name" value="lambda repressor-like DNA-binding domains"/>
    <property type="match status" value="1"/>
</dbReference>
<dbReference type="InterPro" id="IPR001387">
    <property type="entry name" value="Cro/C1-type_HTH"/>
</dbReference>
<dbReference type="Proteomes" id="UP000002219">
    <property type="component" value="Chromosome 1"/>
</dbReference>
<protein>
    <submittedName>
        <fullName evidence="2">Transcriptional regulator, XRE family</fullName>
    </submittedName>
</protein>
<dbReference type="InterPro" id="IPR010982">
    <property type="entry name" value="Lambda_DNA-bd_dom_sf"/>
</dbReference>
<dbReference type="RefSeq" id="WP_013153606.1">
    <property type="nucleotide sequence ID" value="NC_014210.1"/>
</dbReference>
<organism evidence="2 3">
    <name type="scientific">Nocardiopsis dassonvillei (strain ATCC 23218 / DSM 43111 / CIP 107115 / JCM 7437 / KCTC 9190 / NBRC 14626 / NCTC 10488 / NRRL B-5397 / IMRU 509)</name>
    <name type="common">Actinomadura dassonvillei</name>
    <dbReference type="NCBI Taxonomy" id="446468"/>
    <lineage>
        <taxon>Bacteria</taxon>
        <taxon>Bacillati</taxon>
        <taxon>Actinomycetota</taxon>
        <taxon>Actinomycetes</taxon>
        <taxon>Streptosporangiales</taxon>
        <taxon>Nocardiopsidaceae</taxon>
        <taxon>Nocardiopsis</taxon>
    </lineage>
</organism>
<dbReference type="STRING" id="446468.Ndas_2581"/>
<evidence type="ECO:0000313" key="2">
    <source>
        <dbReference type="EMBL" id="ADH67999.1"/>
    </source>
</evidence>
<evidence type="ECO:0000313" key="3">
    <source>
        <dbReference type="Proteomes" id="UP000002219"/>
    </source>
</evidence>
<dbReference type="Pfam" id="PF19054">
    <property type="entry name" value="DUF5753"/>
    <property type="match status" value="1"/>
</dbReference>
<keyword evidence="3" id="KW-1185">Reference proteome</keyword>
<dbReference type="OrthoDB" id="2897536at2"/>
<dbReference type="KEGG" id="nda:Ndas_2581"/>